<evidence type="ECO:0008006" key="4">
    <source>
        <dbReference type="Google" id="ProtNLM"/>
    </source>
</evidence>
<evidence type="ECO:0000313" key="3">
    <source>
        <dbReference type="Proteomes" id="UP000057158"/>
    </source>
</evidence>
<sequence length="115" mass="12787">MADNGNNGTVGAMMLVAGGVIGAGLALLFAPQSGRRTRKQISRYGKKVRNETEEMIRDTADSITAAVDDVGDRTSEMLERGSEVAESWRRHLIDSIERGQKNLEQQRKKLNQLWE</sequence>
<dbReference type="AlphaFoldDB" id="A0A0M4D6P0"/>
<keyword evidence="1" id="KW-0472">Membrane</keyword>
<feature type="transmembrane region" description="Helical" evidence="1">
    <location>
        <begin position="12"/>
        <end position="30"/>
    </location>
</feature>
<dbReference type="EMBL" id="CP010802">
    <property type="protein sequence ID" value="ALC15005.1"/>
    <property type="molecule type" value="Genomic_DNA"/>
</dbReference>
<dbReference type="Pfam" id="PF12732">
    <property type="entry name" value="YtxH"/>
    <property type="match status" value="1"/>
</dbReference>
<name>A0A0M4D6P0_9BACT</name>
<proteinExistence type="predicted"/>
<keyword evidence="1" id="KW-0812">Transmembrane</keyword>
<accession>A0A0M4D6P0</accession>
<dbReference type="PANTHER" id="PTHR35792:SF2">
    <property type="entry name" value="GENERAL STRESS PROTEIN"/>
    <property type="match status" value="1"/>
</dbReference>
<protein>
    <recommendedName>
        <fullName evidence="4">Gas vesicle protein</fullName>
    </recommendedName>
</protein>
<dbReference type="PANTHER" id="PTHR35792">
    <property type="entry name" value="GENERAL STRESS PROTEIN"/>
    <property type="match status" value="1"/>
</dbReference>
<keyword evidence="1" id="KW-1133">Transmembrane helix</keyword>
<reference evidence="2 3" key="1">
    <citation type="submission" date="2015-07" db="EMBL/GenBank/DDBJ databases">
        <title>Isolation and Genomic Characterization of a Novel Halophilic Metal-Reducing Deltaproteobacterium from the Deep Subsurface.</title>
        <authorList>
            <person name="Badalamenti J.P."/>
            <person name="Summers Z.M."/>
            <person name="Gralnick J.A."/>
            <person name="Bond D.R."/>
        </authorList>
    </citation>
    <scope>NUCLEOTIDE SEQUENCE [LARGE SCALE GENOMIC DNA]</scope>
    <source>
        <strain evidence="2 3">WTL</strain>
    </source>
</reference>
<evidence type="ECO:0000256" key="1">
    <source>
        <dbReference type="SAM" id="Phobius"/>
    </source>
</evidence>
<dbReference type="Proteomes" id="UP000057158">
    <property type="component" value="Chromosome"/>
</dbReference>
<keyword evidence="3" id="KW-1185">Reference proteome</keyword>
<dbReference type="KEGG" id="des:DSOUD_0205"/>
<gene>
    <name evidence="2" type="ORF">DSOUD_0205</name>
</gene>
<dbReference type="InterPro" id="IPR052928">
    <property type="entry name" value="Desiccation-related_membrane"/>
</dbReference>
<dbReference type="PATRIC" id="fig|1603606.3.peg.227"/>
<organism evidence="2 3">
    <name type="scientific">Desulfuromonas soudanensis</name>
    <dbReference type="NCBI Taxonomy" id="1603606"/>
    <lineage>
        <taxon>Bacteria</taxon>
        <taxon>Pseudomonadati</taxon>
        <taxon>Thermodesulfobacteriota</taxon>
        <taxon>Desulfuromonadia</taxon>
        <taxon>Desulfuromonadales</taxon>
        <taxon>Desulfuromonadaceae</taxon>
        <taxon>Desulfuromonas</taxon>
    </lineage>
</organism>
<dbReference type="OrthoDB" id="5398321at2"/>
<dbReference type="STRING" id="1603606.DSOUD_0205"/>
<dbReference type="RefSeq" id="WP_053549248.1">
    <property type="nucleotide sequence ID" value="NZ_CP010802.1"/>
</dbReference>
<evidence type="ECO:0000313" key="2">
    <source>
        <dbReference type="EMBL" id="ALC15005.1"/>
    </source>
</evidence>
<dbReference type="InterPro" id="IPR024623">
    <property type="entry name" value="YtxH"/>
</dbReference>